<dbReference type="InterPro" id="IPR035906">
    <property type="entry name" value="MetI-like_sf"/>
</dbReference>
<evidence type="ECO:0000256" key="4">
    <source>
        <dbReference type="ARBA" id="ARBA00022692"/>
    </source>
</evidence>
<evidence type="ECO:0000256" key="9">
    <source>
        <dbReference type="SAM" id="Phobius"/>
    </source>
</evidence>
<name>A0A6P1Y3T7_9SPIR</name>
<organism evidence="10 11">
    <name type="scientific">Treponema vincentii</name>
    <dbReference type="NCBI Taxonomy" id="69710"/>
    <lineage>
        <taxon>Bacteria</taxon>
        <taxon>Pseudomonadati</taxon>
        <taxon>Spirochaetota</taxon>
        <taxon>Spirochaetia</taxon>
        <taxon>Spirochaetales</taxon>
        <taxon>Treponemataceae</taxon>
        <taxon>Treponema</taxon>
    </lineage>
</organism>
<gene>
    <name evidence="10" type="ORF">GWP43_10705</name>
</gene>
<evidence type="ECO:0000313" key="11">
    <source>
        <dbReference type="Proteomes" id="UP000464374"/>
    </source>
</evidence>
<dbReference type="Proteomes" id="UP000464374">
    <property type="component" value="Chromosome"/>
</dbReference>
<proteinExistence type="predicted"/>
<accession>A0A6P1Y3T7</accession>
<dbReference type="GO" id="GO:0015419">
    <property type="term" value="F:ABC-type sulfate transporter activity"/>
    <property type="evidence" value="ECO:0007669"/>
    <property type="project" value="InterPro"/>
</dbReference>
<evidence type="ECO:0000256" key="1">
    <source>
        <dbReference type="ARBA" id="ARBA00004651"/>
    </source>
</evidence>
<evidence type="ECO:0000256" key="8">
    <source>
        <dbReference type="ARBA" id="ARBA00025323"/>
    </source>
</evidence>
<evidence type="ECO:0000256" key="7">
    <source>
        <dbReference type="ARBA" id="ARBA00023136"/>
    </source>
</evidence>
<dbReference type="Gene3D" id="1.10.3720.10">
    <property type="entry name" value="MetI-like"/>
    <property type="match status" value="1"/>
</dbReference>
<dbReference type="PANTHER" id="PTHR30406">
    <property type="entry name" value="SULFATE TRANSPORT SYSTEM PERMEASE PROTEIN"/>
    <property type="match status" value="1"/>
</dbReference>
<protein>
    <submittedName>
        <fullName evidence="10">Uncharacterized protein</fullName>
    </submittedName>
</protein>
<dbReference type="SUPFAM" id="SSF161098">
    <property type="entry name" value="MetI-like"/>
    <property type="match status" value="1"/>
</dbReference>
<evidence type="ECO:0000256" key="6">
    <source>
        <dbReference type="ARBA" id="ARBA00023032"/>
    </source>
</evidence>
<comment type="function">
    <text evidence="8">Part of the ABC transporter complex CysAWTP (TC 3.A.1.6.1) involved in sulfate/thiosulfate import. Probably responsible for the translocation of the substrate across the membrane.</text>
</comment>
<comment type="subcellular location">
    <subcellularLocation>
        <location evidence="1">Cell membrane</location>
        <topology evidence="1">Multi-pass membrane protein</topology>
    </subcellularLocation>
</comment>
<keyword evidence="6" id="KW-0764">Sulfate transport</keyword>
<dbReference type="EMBL" id="CP048020">
    <property type="protein sequence ID" value="QHX44566.1"/>
    <property type="molecule type" value="Genomic_DNA"/>
</dbReference>
<dbReference type="AlphaFoldDB" id="A0A6P1Y3T7"/>
<dbReference type="CDD" id="cd06261">
    <property type="entry name" value="TM_PBP2"/>
    <property type="match status" value="1"/>
</dbReference>
<feature type="transmembrane region" description="Helical" evidence="9">
    <location>
        <begin position="20"/>
        <end position="45"/>
    </location>
</feature>
<evidence type="ECO:0000256" key="3">
    <source>
        <dbReference type="ARBA" id="ARBA00022448"/>
    </source>
</evidence>
<keyword evidence="3" id="KW-0813">Transport</keyword>
<dbReference type="GO" id="GO:0005886">
    <property type="term" value="C:plasma membrane"/>
    <property type="evidence" value="ECO:0007669"/>
    <property type="project" value="UniProtKB-SubCell"/>
</dbReference>
<sequence length="130" mass="14721">MLDHNYVFIGKNLSLSNVQIFFHIVLPNLKYQIGCIWIICFARVLGEFGACMMLAGITGMKTETLTTAIFLNMTTGDFEAAADCSFPIERYRQFANRNERLRYGNFYCSTQCAAHTSTAFENTFSVSLLK</sequence>
<keyword evidence="7 9" id="KW-0472">Membrane</keyword>
<evidence type="ECO:0000256" key="2">
    <source>
        <dbReference type="ARBA" id="ARBA00011779"/>
    </source>
</evidence>
<dbReference type="InterPro" id="IPR000515">
    <property type="entry name" value="MetI-like"/>
</dbReference>
<dbReference type="KEGG" id="trz:GWP43_10705"/>
<evidence type="ECO:0000313" key="10">
    <source>
        <dbReference type="EMBL" id="QHX44566.1"/>
    </source>
</evidence>
<keyword evidence="5 9" id="KW-1133">Transmembrane helix</keyword>
<reference evidence="10 11" key="1">
    <citation type="submission" date="2020-01" db="EMBL/GenBank/DDBJ databases">
        <title>Complete genome sequence of a human oral phylogroup 1 Treponema sp. strain ATCC 700766, originally isolated from periodontitis dental plaque.</title>
        <authorList>
            <person name="Chan Y."/>
            <person name="Huo Y.-B."/>
            <person name="Yu X.-L."/>
            <person name="Zeng H."/>
            <person name="Leung W.-K."/>
            <person name="Watt R.M."/>
        </authorList>
    </citation>
    <scope>NUCLEOTIDE SEQUENCE [LARGE SCALE GENOMIC DNA]</scope>
    <source>
        <strain evidence="10 11">OMZ 804</strain>
    </source>
</reference>
<comment type="subunit">
    <text evidence="2">The complex is composed of two ATP-binding proteins (CysA), two transmembrane proteins (CysT and CysW) and a solute-binding protein (CysP).</text>
</comment>
<dbReference type="InterPro" id="IPR005667">
    <property type="entry name" value="Sulph_transpt2"/>
</dbReference>
<keyword evidence="4 9" id="KW-0812">Transmembrane</keyword>
<evidence type="ECO:0000256" key="5">
    <source>
        <dbReference type="ARBA" id="ARBA00022989"/>
    </source>
</evidence>
<dbReference type="PANTHER" id="PTHR30406:SF8">
    <property type="entry name" value="SULFATE TRANSPORT SYSTEM PERMEASE PROTEIN CYST"/>
    <property type="match status" value="1"/>
</dbReference>